<gene>
    <name evidence="1" type="ORF">P691DRAFT_382458</name>
</gene>
<keyword evidence="2" id="KW-1185">Reference proteome</keyword>
<protein>
    <submittedName>
        <fullName evidence="1">Uncharacterized protein</fullName>
    </submittedName>
</protein>
<dbReference type="Proteomes" id="UP000807342">
    <property type="component" value="Unassembled WGS sequence"/>
</dbReference>
<reference evidence="1" key="1">
    <citation type="submission" date="2020-11" db="EMBL/GenBank/DDBJ databases">
        <authorList>
            <consortium name="DOE Joint Genome Institute"/>
            <person name="Ahrendt S."/>
            <person name="Riley R."/>
            <person name="Andreopoulos W."/>
            <person name="Labutti K."/>
            <person name="Pangilinan J."/>
            <person name="Ruiz-Duenas F.J."/>
            <person name="Barrasa J.M."/>
            <person name="Sanchez-Garcia M."/>
            <person name="Camarero S."/>
            <person name="Miyauchi S."/>
            <person name="Serrano A."/>
            <person name="Linde D."/>
            <person name="Babiker R."/>
            <person name="Drula E."/>
            <person name="Ayuso-Fernandez I."/>
            <person name="Pacheco R."/>
            <person name="Padilla G."/>
            <person name="Ferreira P."/>
            <person name="Barriuso J."/>
            <person name="Kellner H."/>
            <person name="Castanera R."/>
            <person name="Alfaro M."/>
            <person name="Ramirez L."/>
            <person name="Pisabarro A.G."/>
            <person name="Kuo A."/>
            <person name="Tritt A."/>
            <person name="Lipzen A."/>
            <person name="He G."/>
            <person name="Yan M."/>
            <person name="Ng V."/>
            <person name="Cullen D."/>
            <person name="Martin F."/>
            <person name="Rosso M.-N."/>
            <person name="Henrissat B."/>
            <person name="Hibbett D."/>
            <person name="Martinez A.T."/>
            <person name="Grigoriev I.V."/>
        </authorList>
    </citation>
    <scope>NUCLEOTIDE SEQUENCE</scope>
    <source>
        <strain evidence="1">MF-IS2</strain>
    </source>
</reference>
<proteinExistence type="predicted"/>
<dbReference type="EMBL" id="MU151431">
    <property type="protein sequence ID" value="KAF9443818.1"/>
    <property type="molecule type" value="Genomic_DNA"/>
</dbReference>
<name>A0A9P5X3H5_9AGAR</name>
<sequence>MVIWGKRRKYHTHATNSLLKKIYQDAIVYSCVNCLIEGIMIGLGARGTGPMIILRIGVVVKCVLVSRMILELKEYGNRTSSFHQDIAFSVSELSTLRFAPRSHLDVTTDDEYPGGSISMR</sequence>
<accession>A0A9P5X3H5</accession>
<organism evidence="1 2">
    <name type="scientific">Macrolepiota fuliginosa MF-IS2</name>
    <dbReference type="NCBI Taxonomy" id="1400762"/>
    <lineage>
        <taxon>Eukaryota</taxon>
        <taxon>Fungi</taxon>
        <taxon>Dikarya</taxon>
        <taxon>Basidiomycota</taxon>
        <taxon>Agaricomycotina</taxon>
        <taxon>Agaricomycetes</taxon>
        <taxon>Agaricomycetidae</taxon>
        <taxon>Agaricales</taxon>
        <taxon>Agaricineae</taxon>
        <taxon>Agaricaceae</taxon>
        <taxon>Macrolepiota</taxon>
    </lineage>
</organism>
<dbReference type="OrthoDB" id="3120620at2759"/>
<evidence type="ECO:0000313" key="1">
    <source>
        <dbReference type="EMBL" id="KAF9443818.1"/>
    </source>
</evidence>
<comment type="caution">
    <text evidence="1">The sequence shown here is derived from an EMBL/GenBank/DDBJ whole genome shotgun (WGS) entry which is preliminary data.</text>
</comment>
<evidence type="ECO:0000313" key="2">
    <source>
        <dbReference type="Proteomes" id="UP000807342"/>
    </source>
</evidence>
<dbReference type="AlphaFoldDB" id="A0A9P5X3H5"/>